<dbReference type="KEGG" id="ffu:CLAFUR5_04427"/>
<evidence type="ECO:0000313" key="1">
    <source>
        <dbReference type="EMBL" id="UJO15868.1"/>
    </source>
</evidence>
<dbReference type="AlphaFoldDB" id="A0A9Q8P7B1"/>
<reference evidence="1" key="1">
    <citation type="submission" date="2021-12" db="EMBL/GenBank/DDBJ databases">
        <authorList>
            <person name="Zaccaron A."/>
            <person name="Stergiopoulos I."/>
        </authorList>
    </citation>
    <scope>NUCLEOTIDE SEQUENCE</scope>
    <source>
        <strain evidence="1">Race5_Kim</strain>
    </source>
</reference>
<dbReference type="GeneID" id="71984305"/>
<reference evidence="1" key="2">
    <citation type="journal article" date="2022" name="Microb. Genom.">
        <title>A chromosome-scale genome assembly of the tomato pathogen Cladosporium fulvum reveals a compartmentalized genome architecture and the presence of a dispensable chromosome.</title>
        <authorList>
            <person name="Zaccaron A.Z."/>
            <person name="Chen L.H."/>
            <person name="Samaras A."/>
            <person name="Stergiopoulos I."/>
        </authorList>
    </citation>
    <scope>NUCLEOTIDE SEQUENCE</scope>
    <source>
        <strain evidence="1">Race5_Kim</strain>
    </source>
</reference>
<name>A0A9Q8P7B1_PASFU</name>
<sequence length="308" mass="34744">MSLVDPVGQEDECDSDTGLLAISETEDLCNISYSRDATVTAFKEYFQFLTQMYLDPEHVVYPPDDGWPEITTASMQGFHKTDEVVDLLRHLPDVVNDTGREVHAAGHCEFVGWSSIAKRVHGSPEGTWDNGTQPDHWLVQTQGVWDSIPPHVVGFVKSRHYKMFLDTKLGIISFIGGDFPPGPRVGAARPDAPYQAVRDDPIDYAPEEEYEWRSAGAAWAIGEFFAMLKYHFQQLHYLPVSDRKVEELFGEPAQSGDAWGENLKSVQEVYRRYGWPDLEVYQKDACLKAVAAEVQERERSDPNVIFAA</sequence>
<proteinExistence type="predicted"/>
<accession>A0A9Q8P7B1</accession>
<dbReference type="RefSeq" id="XP_047760234.1">
    <property type="nucleotide sequence ID" value="XM_047903575.1"/>
</dbReference>
<keyword evidence="2" id="KW-1185">Reference proteome</keyword>
<gene>
    <name evidence="1" type="ORF">CLAFUR5_04427</name>
</gene>
<dbReference type="Proteomes" id="UP000756132">
    <property type="component" value="Chromosome 4"/>
</dbReference>
<protein>
    <submittedName>
        <fullName evidence="1">Uncharacterized protein</fullName>
    </submittedName>
</protein>
<organism evidence="1 2">
    <name type="scientific">Passalora fulva</name>
    <name type="common">Tomato leaf mold</name>
    <name type="synonym">Cladosporium fulvum</name>
    <dbReference type="NCBI Taxonomy" id="5499"/>
    <lineage>
        <taxon>Eukaryota</taxon>
        <taxon>Fungi</taxon>
        <taxon>Dikarya</taxon>
        <taxon>Ascomycota</taxon>
        <taxon>Pezizomycotina</taxon>
        <taxon>Dothideomycetes</taxon>
        <taxon>Dothideomycetidae</taxon>
        <taxon>Mycosphaerellales</taxon>
        <taxon>Mycosphaerellaceae</taxon>
        <taxon>Fulvia</taxon>
    </lineage>
</organism>
<evidence type="ECO:0000313" key="2">
    <source>
        <dbReference type="Proteomes" id="UP000756132"/>
    </source>
</evidence>
<dbReference type="EMBL" id="CP090166">
    <property type="protein sequence ID" value="UJO15868.1"/>
    <property type="molecule type" value="Genomic_DNA"/>
</dbReference>
<dbReference type="OrthoDB" id="3643304at2759"/>
<dbReference type="OMA" id="VIYWPEC"/>